<evidence type="ECO:0000256" key="1">
    <source>
        <dbReference type="ARBA" id="ARBA00010613"/>
    </source>
</evidence>
<sequence>MLTVAACQVGIDIDDPEKTRRMVAESVGEAARLGARLVVLPELVLCGALFVDAAESTARAEPVDGESVRFLQALSHAHGLVLVAGFCEASGLAKPYNSAVVLDGGELLAVYRKTHLWDFERELFTPGPVLPPVVPTSVGLVAPLICYDLAFPEVLRSVALRGAQLVASPANWPDSTSPATRPPEVSKAMASAATNRLVVVVADRVGPERGCRWVGGSVVVDHEGYRVAGPDFGIETVLVAQVDLEATLDKRLGGRNHVFDDRRLDLYASC</sequence>
<dbReference type="PANTHER" id="PTHR43674:SF2">
    <property type="entry name" value="BETA-UREIDOPROPIONASE"/>
    <property type="match status" value="1"/>
</dbReference>
<evidence type="ECO:0000256" key="2">
    <source>
        <dbReference type="ARBA" id="ARBA00022801"/>
    </source>
</evidence>
<organism evidence="4 5">
    <name type="scientific">Microlunatus flavus</name>
    <dbReference type="NCBI Taxonomy" id="1036181"/>
    <lineage>
        <taxon>Bacteria</taxon>
        <taxon>Bacillati</taxon>
        <taxon>Actinomycetota</taxon>
        <taxon>Actinomycetes</taxon>
        <taxon>Propionibacteriales</taxon>
        <taxon>Propionibacteriaceae</taxon>
        <taxon>Microlunatus</taxon>
    </lineage>
</organism>
<dbReference type="PROSITE" id="PS50263">
    <property type="entry name" value="CN_HYDROLASE"/>
    <property type="match status" value="1"/>
</dbReference>
<dbReference type="GO" id="GO:0033388">
    <property type="term" value="P:putrescine biosynthetic process from arginine"/>
    <property type="evidence" value="ECO:0007669"/>
    <property type="project" value="TreeGrafter"/>
</dbReference>
<protein>
    <submittedName>
        <fullName evidence="4">Predicted amidohydrolase</fullName>
    </submittedName>
</protein>
<dbReference type="InterPro" id="IPR003010">
    <property type="entry name" value="C-N_Hydrolase"/>
</dbReference>
<reference evidence="5" key="1">
    <citation type="submission" date="2016-10" db="EMBL/GenBank/DDBJ databases">
        <authorList>
            <person name="Varghese N."/>
            <person name="Submissions S."/>
        </authorList>
    </citation>
    <scope>NUCLEOTIDE SEQUENCE [LARGE SCALE GENOMIC DNA]</scope>
    <source>
        <strain evidence="5">CGMCC 4.6856</strain>
    </source>
</reference>
<evidence type="ECO:0000259" key="3">
    <source>
        <dbReference type="PROSITE" id="PS50263"/>
    </source>
</evidence>
<name>A0A1H9C5D2_9ACTN</name>
<dbReference type="EMBL" id="FOFA01000002">
    <property type="protein sequence ID" value="SEP96406.1"/>
    <property type="molecule type" value="Genomic_DNA"/>
</dbReference>
<keyword evidence="2 4" id="KW-0378">Hydrolase</keyword>
<dbReference type="PROSITE" id="PS01227">
    <property type="entry name" value="UPF0012"/>
    <property type="match status" value="1"/>
</dbReference>
<proteinExistence type="inferred from homology"/>
<dbReference type="RefSeq" id="WP_170853999.1">
    <property type="nucleotide sequence ID" value="NZ_FOFA01000002.1"/>
</dbReference>
<dbReference type="SUPFAM" id="SSF56317">
    <property type="entry name" value="Carbon-nitrogen hydrolase"/>
    <property type="match status" value="1"/>
</dbReference>
<dbReference type="Proteomes" id="UP000198504">
    <property type="component" value="Unassembled WGS sequence"/>
</dbReference>
<evidence type="ECO:0000313" key="5">
    <source>
        <dbReference type="Proteomes" id="UP000198504"/>
    </source>
</evidence>
<dbReference type="InterPro" id="IPR036526">
    <property type="entry name" value="C-N_Hydrolase_sf"/>
</dbReference>
<dbReference type="Pfam" id="PF00795">
    <property type="entry name" value="CN_hydrolase"/>
    <property type="match status" value="1"/>
</dbReference>
<dbReference type="PANTHER" id="PTHR43674">
    <property type="entry name" value="NITRILASE C965.09-RELATED"/>
    <property type="match status" value="1"/>
</dbReference>
<dbReference type="Gene3D" id="3.60.110.10">
    <property type="entry name" value="Carbon-nitrogen hydrolase"/>
    <property type="match status" value="1"/>
</dbReference>
<keyword evidence="5" id="KW-1185">Reference proteome</keyword>
<feature type="domain" description="CN hydrolase" evidence="3">
    <location>
        <begin position="2"/>
        <end position="244"/>
    </location>
</feature>
<dbReference type="AlphaFoldDB" id="A0A1H9C5D2"/>
<dbReference type="InterPro" id="IPR001110">
    <property type="entry name" value="UPF0012_CS"/>
</dbReference>
<evidence type="ECO:0000313" key="4">
    <source>
        <dbReference type="EMBL" id="SEP96406.1"/>
    </source>
</evidence>
<comment type="similarity">
    <text evidence="1">Belongs to the carbon-nitrogen hydrolase superfamily. NIT1/NIT2 family.</text>
</comment>
<gene>
    <name evidence="4" type="ORF">SAMN05421756_10281</name>
</gene>
<dbReference type="GO" id="GO:0050126">
    <property type="term" value="F:N-carbamoylputrescine amidase activity"/>
    <property type="evidence" value="ECO:0007669"/>
    <property type="project" value="TreeGrafter"/>
</dbReference>
<dbReference type="STRING" id="1036181.SAMN05421756_10281"/>
<accession>A0A1H9C5D2</accession>
<dbReference type="InterPro" id="IPR050345">
    <property type="entry name" value="Aliph_Amidase/BUP"/>
</dbReference>